<reference evidence="1" key="1">
    <citation type="submission" date="2014-11" db="EMBL/GenBank/DDBJ databases">
        <authorList>
            <person name="Amaro Gonzalez C."/>
        </authorList>
    </citation>
    <scope>NUCLEOTIDE SEQUENCE</scope>
</reference>
<reference evidence="1" key="2">
    <citation type="journal article" date="2015" name="Fish Shellfish Immunol.">
        <title>Early steps in the European eel (Anguilla anguilla)-Vibrio vulnificus interaction in the gills: Role of the RtxA13 toxin.</title>
        <authorList>
            <person name="Callol A."/>
            <person name="Pajuelo D."/>
            <person name="Ebbesson L."/>
            <person name="Teles M."/>
            <person name="MacKenzie S."/>
            <person name="Amaro C."/>
        </authorList>
    </citation>
    <scope>NUCLEOTIDE SEQUENCE</scope>
</reference>
<accession>A0A0E9U353</accession>
<protein>
    <submittedName>
        <fullName evidence="1">Uncharacterized protein</fullName>
    </submittedName>
</protein>
<organism evidence="1">
    <name type="scientific">Anguilla anguilla</name>
    <name type="common">European freshwater eel</name>
    <name type="synonym">Muraena anguilla</name>
    <dbReference type="NCBI Taxonomy" id="7936"/>
    <lineage>
        <taxon>Eukaryota</taxon>
        <taxon>Metazoa</taxon>
        <taxon>Chordata</taxon>
        <taxon>Craniata</taxon>
        <taxon>Vertebrata</taxon>
        <taxon>Euteleostomi</taxon>
        <taxon>Actinopterygii</taxon>
        <taxon>Neopterygii</taxon>
        <taxon>Teleostei</taxon>
        <taxon>Anguilliformes</taxon>
        <taxon>Anguillidae</taxon>
        <taxon>Anguilla</taxon>
    </lineage>
</organism>
<sequence>MHINPLTDFLNHAVELTLTVEKPYEKKICP</sequence>
<dbReference type="AlphaFoldDB" id="A0A0E9U353"/>
<dbReference type="EMBL" id="GBXM01048253">
    <property type="protein sequence ID" value="JAH60324.1"/>
    <property type="molecule type" value="Transcribed_RNA"/>
</dbReference>
<proteinExistence type="predicted"/>
<evidence type="ECO:0000313" key="1">
    <source>
        <dbReference type="EMBL" id="JAH60324.1"/>
    </source>
</evidence>
<name>A0A0E9U353_ANGAN</name>